<evidence type="ECO:0008006" key="3">
    <source>
        <dbReference type="Google" id="ProtNLM"/>
    </source>
</evidence>
<gene>
    <name evidence="1" type="ORF">JCM9140_4899</name>
</gene>
<dbReference type="EMBL" id="BAUT01000152">
    <property type="protein sequence ID" value="GAE28644.1"/>
    <property type="molecule type" value="Genomic_DNA"/>
</dbReference>
<accession>W4QB76</accession>
<protein>
    <recommendedName>
        <fullName evidence="3">DUF4367 domain-containing protein</fullName>
    </recommendedName>
</protein>
<comment type="caution">
    <text evidence="1">The sequence shown here is derived from an EMBL/GenBank/DDBJ whole genome shotgun (WGS) entry which is preliminary data.</text>
</comment>
<dbReference type="Proteomes" id="UP000018890">
    <property type="component" value="Unassembled WGS sequence"/>
</dbReference>
<name>W4QB76_9BACI</name>
<evidence type="ECO:0000313" key="1">
    <source>
        <dbReference type="EMBL" id="GAE28644.1"/>
    </source>
</evidence>
<evidence type="ECO:0000313" key="2">
    <source>
        <dbReference type="Proteomes" id="UP000018890"/>
    </source>
</evidence>
<dbReference type="OrthoDB" id="9966958at2"/>
<keyword evidence="2" id="KW-1185">Reference proteome</keyword>
<reference evidence="1" key="1">
    <citation type="journal article" date="2014" name="Genome Announc.">
        <title>Draft Genome Sequences of Three Alkaliphilic Bacillus Strains, Bacillus wakoensis JCM 9140T, Bacillus akibai JCM 9157T, and Bacillus hemicellulosilyticus JCM 9152T.</title>
        <authorList>
            <person name="Yuki M."/>
            <person name="Oshima K."/>
            <person name="Suda W."/>
            <person name="Oshida Y."/>
            <person name="Kitamura K."/>
            <person name="Iida T."/>
            <person name="Hattori M."/>
            <person name="Ohkuma M."/>
        </authorList>
    </citation>
    <scope>NUCLEOTIDE SEQUENCE [LARGE SCALE GENOMIC DNA]</scope>
    <source>
        <strain evidence="1">JCM 9140</strain>
    </source>
</reference>
<dbReference type="AlphaFoldDB" id="W4QB76"/>
<organism evidence="1 2">
    <name type="scientific">Halalkalibacter wakoensis JCM 9140</name>
    <dbReference type="NCBI Taxonomy" id="1236970"/>
    <lineage>
        <taxon>Bacteria</taxon>
        <taxon>Bacillati</taxon>
        <taxon>Bacillota</taxon>
        <taxon>Bacilli</taxon>
        <taxon>Bacillales</taxon>
        <taxon>Bacillaceae</taxon>
        <taxon>Halalkalibacter</taxon>
    </lineage>
</organism>
<dbReference type="RefSeq" id="WP_034751786.1">
    <property type="nucleotide sequence ID" value="NZ_BAUT01000152.1"/>
</dbReference>
<proteinExistence type="predicted"/>
<sequence length="80" mass="9477">MHFWFVFSKLDLPELLQNEEGGISEEWVEIDGNEVLFRNNGTDYQYFIAVGEGHYMFSYNVEHYSQEEAEDLTKTFISEI</sequence>